<feature type="transmembrane region" description="Helical" evidence="6">
    <location>
        <begin position="42"/>
        <end position="66"/>
    </location>
</feature>
<dbReference type="Pfam" id="PF01943">
    <property type="entry name" value="Polysacc_synt"/>
    <property type="match status" value="1"/>
</dbReference>
<name>A0ABV0AB80_9FLAO</name>
<dbReference type="EMBL" id="JAZHYP010000004">
    <property type="protein sequence ID" value="MEN3324118.1"/>
    <property type="molecule type" value="Genomic_DNA"/>
</dbReference>
<evidence type="ECO:0000256" key="2">
    <source>
        <dbReference type="ARBA" id="ARBA00022475"/>
    </source>
</evidence>
<evidence type="ECO:0000256" key="4">
    <source>
        <dbReference type="ARBA" id="ARBA00022989"/>
    </source>
</evidence>
<proteinExistence type="predicted"/>
<dbReference type="RefSeq" id="WP_346241925.1">
    <property type="nucleotide sequence ID" value="NZ_JAZHYP010000004.1"/>
</dbReference>
<feature type="transmembrane region" description="Helical" evidence="6">
    <location>
        <begin position="248"/>
        <end position="273"/>
    </location>
</feature>
<accession>A0ABV0AB80</accession>
<sequence length="504" mass="56715">MSQLKKGAILNYITILITNVVGLLLTPFIIRHLGESEFGLYTLIGAFVGYISVLDFGLTNTIVRFVAKYRAEKNRVGEENFLATTMLIYFVISVLVIIIGAICYFNLENIFNRSLTLEELRKAKIMFIIAIFNLAIQLPGGVFMGICSGYEQFVFPKSVNIVRYVMRSFTVVAVLLLGGKAISIVILDTVMNILVITANAYFSFKNLKVKFKLHKFKKGLVTEIFSYSIWIFVFVLVGQFQWQAGQMVLGIVTNTTVVAIFGVGIMLGTYYGAFSTAISSVFLPKATQMAVGNASGEELTNMMIKIGRLSLIVLLYILIAFALYGKQFVFLWVGESFYESWIIALIIMVAYTLPLVQGFGNSILEAKSKLSFKAIIYLVFMIIGTFIGATYANKYGAIGMISGSVLGWLIVQNIMNIYYHKVIKINIPRFFKELLNKTFFTVIIIFILGYLVNYIPGYGWINFIVKAIIYSTVYAILMYLFGILDYEKDLFKNTTLSLLNKIKK</sequence>
<evidence type="ECO:0000313" key="7">
    <source>
        <dbReference type="EMBL" id="MEN3324118.1"/>
    </source>
</evidence>
<feature type="transmembrane region" description="Helical" evidence="6">
    <location>
        <begin position="9"/>
        <end position="30"/>
    </location>
</feature>
<feature type="transmembrane region" description="Helical" evidence="6">
    <location>
        <begin position="398"/>
        <end position="419"/>
    </location>
</feature>
<feature type="transmembrane region" description="Helical" evidence="6">
    <location>
        <begin position="372"/>
        <end position="392"/>
    </location>
</feature>
<keyword evidence="8" id="KW-1185">Reference proteome</keyword>
<evidence type="ECO:0000256" key="1">
    <source>
        <dbReference type="ARBA" id="ARBA00004651"/>
    </source>
</evidence>
<keyword evidence="4 6" id="KW-1133">Transmembrane helix</keyword>
<evidence type="ECO:0000256" key="6">
    <source>
        <dbReference type="SAM" id="Phobius"/>
    </source>
</evidence>
<dbReference type="InterPro" id="IPR002797">
    <property type="entry name" value="Polysacc_synth"/>
</dbReference>
<feature type="transmembrane region" description="Helical" evidence="6">
    <location>
        <begin position="467"/>
        <end position="484"/>
    </location>
</feature>
<feature type="transmembrane region" description="Helical" evidence="6">
    <location>
        <begin position="161"/>
        <end position="178"/>
    </location>
</feature>
<feature type="transmembrane region" description="Helical" evidence="6">
    <location>
        <begin position="340"/>
        <end position="360"/>
    </location>
</feature>
<dbReference type="PANTHER" id="PTHR30250">
    <property type="entry name" value="PST FAMILY PREDICTED COLANIC ACID TRANSPORTER"/>
    <property type="match status" value="1"/>
</dbReference>
<feature type="transmembrane region" description="Helical" evidence="6">
    <location>
        <begin position="127"/>
        <end position="149"/>
    </location>
</feature>
<feature type="transmembrane region" description="Helical" evidence="6">
    <location>
        <begin position="224"/>
        <end position="242"/>
    </location>
</feature>
<feature type="transmembrane region" description="Helical" evidence="6">
    <location>
        <begin position="311"/>
        <end position="334"/>
    </location>
</feature>
<keyword evidence="3 6" id="KW-0812">Transmembrane</keyword>
<dbReference type="Proteomes" id="UP001416393">
    <property type="component" value="Unassembled WGS sequence"/>
</dbReference>
<evidence type="ECO:0000256" key="5">
    <source>
        <dbReference type="ARBA" id="ARBA00023136"/>
    </source>
</evidence>
<feature type="transmembrane region" description="Helical" evidence="6">
    <location>
        <begin position="439"/>
        <end position="461"/>
    </location>
</feature>
<dbReference type="InterPro" id="IPR050833">
    <property type="entry name" value="Poly_Biosynth_Transport"/>
</dbReference>
<comment type="subcellular location">
    <subcellularLocation>
        <location evidence="1">Cell membrane</location>
        <topology evidence="1">Multi-pass membrane protein</topology>
    </subcellularLocation>
</comment>
<feature type="transmembrane region" description="Helical" evidence="6">
    <location>
        <begin position="87"/>
        <end position="107"/>
    </location>
</feature>
<keyword evidence="5 6" id="KW-0472">Membrane</keyword>
<feature type="transmembrane region" description="Helical" evidence="6">
    <location>
        <begin position="184"/>
        <end position="204"/>
    </location>
</feature>
<dbReference type="PANTHER" id="PTHR30250:SF26">
    <property type="entry name" value="PSMA PROTEIN"/>
    <property type="match status" value="1"/>
</dbReference>
<evidence type="ECO:0000256" key="3">
    <source>
        <dbReference type="ARBA" id="ARBA00022692"/>
    </source>
</evidence>
<comment type="caution">
    <text evidence="7">The sequence shown here is derived from an EMBL/GenBank/DDBJ whole genome shotgun (WGS) entry which is preliminary data.</text>
</comment>
<reference evidence="7 8" key="1">
    <citation type="submission" date="2024-01" db="EMBL/GenBank/DDBJ databases">
        <title>Mariniflexile litorale sp. nov., isolated from the shallow sediments of the Sea of Japan.</title>
        <authorList>
            <person name="Romanenko L."/>
            <person name="Bystritskaya E."/>
            <person name="Isaeva M."/>
        </authorList>
    </citation>
    <scope>NUCLEOTIDE SEQUENCE [LARGE SCALE GENOMIC DNA]</scope>
    <source>
        <strain evidence="7 8">KCTC 32427</strain>
    </source>
</reference>
<evidence type="ECO:0000313" key="8">
    <source>
        <dbReference type="Proteomes" id="UP001416393"/>
    </source>
</evidence>
<keyword evidence="2" id="KW-1003">Cell membrane</keyword>
<gene>
    <name evidence="7" type="ORF">VP395_10290</name>
</gene>
<protein>
    <submittedName>
        <fullName evidence="7">Oligosaccharide flippase family protein</fullName>
    </submittedName>
</protein>
<organism evidence="7 8">
    <name type="scientific">Mariniflexile soesokkakense</name>
    <dbReference type="NCBI Taxonomy" id="1343160"/>
    <lineage>
        <taxon>Bacteria</taxon>
        <taxon>Pseudomonadati</taxon>
        <taxon>Bacteroidota</taxon>
        <taxon>Flavobacteriia</taxon>
        <taxon>Flavobacteriales</taxon>
        <taxon>Flavobacteriaceae</taxon>
        <taxon>Mariniflexile</taxon>
    </lineage>
</organism>